<name>I2H6H4_HENB6</name>
<dbReference type="OMA" id="PRDMHAK"/>
<dbReference type="EMBL" id="HE806322">
    <property type="protein sequence ID" value="CCH61976.1"/>
    <property type="molecule type" value="Genomic_DNA"/>
</dbReference>
<protein>
    <recommendedName>
        <fullName evidence="10">Mannosyltransferase</fullName>
        <ecNumber evidence="10">2.4.1.-</ecNumber>
    </recommendedName>
</protein>
<dbReference type="Pfam" id="PF03901">
    <property type="entry name" value="Glyco_transf_22"/>
    <property type="match status" value="1"/>
</dbReference>
<evidence type="ECO:0000256" key="10">
    <source>
        <dbReference type="RuleBase" id="RU363075"/>
    </source>
</evidence>
<reference evidence="12 13" key="1">
    <citation type="journal article" date="2011" name="Proc. Natl. Acad. Sci. U.S.A.">
        <title>Evolutionary erosion of yeast sex chromosomes by mating-type switching accidents.</title>
        <authorList>
            <person name="Gordon J.L."/>
            <person name="Armisen D."/>
            <person name="Proux-Wera E."/>
            <person name="Oheigeartaigh S.S."/>
            <person name="Byrne K.P."/>
            <person name="Wolfe K.H."/>
        </authorList>
    </citation>
    <scope>NUCLEOTIDE SEQUENCE [LARGE SCALE GENOMIC DNA]</scope>
    <source>
        <strain evidence="13">ATCC 34711 / CBS 6284 / DSM 70876 / NBRC 10599 / NRRL Y-10934 / UCD 77-7</strain>
    </source>
</reference>
<keyword evidence="5" id="KW-0808">Transferase</keyword>
<gene>
    <name evidence="12" type="primary">TBLA0G00270</name>
    <name evidence="12" type="ORF">TBLA_0G00270</name>
</gene>
<evidence type="ECO:0000313" key="12">
    <source>
        <dbReference type="EMBL" id="CCH61976.1"/>
    </source>
</evidence>
<feature type="transmembrane region" description="Helical" evidence="10">
    <location>
        <begin position="87"/>
        <end position="105"/>
    </location>
</feature>
<dbReference type="GO" id="GO:0005789">
    <property type="term" value="C:endoplasmic reticulum membrane"/>
    <property type="evidence" value="ECO:0007669"/>
    <property type="project" value="UniProtKB-SubCell"/>
</dbReference>
<evidence type="ECO:0000256" key="4">
    <source>
        <dbReference type="ARBA" id="ARBA00022676"/>
    </source>
</evidence>
<feature type="transmembrane region" description="Helical" evidence="10">
    <location>
        <begin position="60"/>
        <end position="80"/>
    </location>
</feature>
<dbReference type="GO" id="GO:0006488">
    <property type="term" value="P:dolichol-linked oligosaccharide biosynthetic process"/>
    <property type="evidence" value="ECO:0007669"/>
    <property type="project" value="EnsemblFungi"/>
</dbReference>
<comment type="subcellular location">
    <subcellularLocation>
        <location evidence="1 10">Endoplasmic reticulum membrane</location>
        <topology evidence="1 10">Multi-pass membrane protein</topology>
    </subcellularLocation>
</comment>
<keyword evidence="6 10" id="KW-0812">Transmembrane</keyword>
<evidence type="ECO:0000256" key="1">
    <source>
        <dbReference type="ARBA" id="ARBA00004477"/>
    </source>
</evidence>
<evidence type="ECO:0000256" key="6">
    <source>
        <dbReference type="ARBA" id="ARBA00022692"/>
    </source>
</evidence>
<dbReference type="RefSeq" id="XP_004181495.1">
    <property type="nucleotide sequence ID" value="XM_004181447.1"/>
</dbReference>
<dbReference type="OrthoDB" id="497541at2759"/>
<dbReference type="eggNOG" id="KOG2515">
    <property type="taxonomic scope" value="Eukaryota"/>
</dbReference>
<evidence type="ECO:0000256" key="5">
    <source>
        <dbReference type="ARBA" id="ARBA00022679"/>
    </source>
</evidence>
<feature type="transmembrane region" description="Helical" evidence="10">
    <location>
        <begin position="111"/>
        <end position="128"/>
    </location>
</feature>
<dbReference type="GO" id="GO:0052918">
    <property type="term" value="F:dol-P-Man:Man(8)GlcNAc(2)-PP-Dol alpha-1,2-mannosyltransferase activity"/>
    <property type="evidence" value="ECO:0007669"/>
    <property type="project" value="EnsemblFungi"/>
</dbReference>
<feature type="transmembrane region" description="Helical" evidence="10">
    <location>
        <begin position="212"/>
        <end position="233"/>
    </location>
</feature>
<evidence type="ECO:0000256" key="9">
    <source>
        <dbReference type="ARBA" id="ARBA00023136"/>
    </source>
</evidence>
<comment type="similarity">
    <text evidence="3 10">Belongs to the glycosyltransferase 22 family.</text>
</comment>
<keyword evidence="8 10" id="KW-1133">Transmembrane helix</keyword>
<dbReference type="GeneID" id="14497108"/>
<dbReference type="PANTHER" id="PTHR22760">
    <property type="entry name" value="GLYCOSYLTRANSFERASE"/>
    <property type="match status" value="1"/>
</dbReference>
<dbReference type="HOGENOM" id="CLU_018152_1_1_1"/>
<comment type="pathway">
    <text evidence="2">Protein modification; protein glycosylation.</text>
</comment>
<dbReference type="InParanoid" id="I2H6H4"/>
<feature type="transmembrane region" description="Helical" evidence="10">
    <location>
        <begin position="352"/>
        <end position="378"/>
    </location>
</feature>
<proteinExistence type="inferred from homology"/>
<keyword evidence="13" id="KW-1185">Reference proteome</keyword>
<feature type="signal peptide" evidence="11">
    <location>
        <begin position="1"/>
        <end position="25"/>
    </location>
</feature>
<evidence type="ECO:0000256" key="11">
    <source>
        <dbReference type="SAM" id="SignalP"/>
    </source>
</evidence>
<keyword evidence="9 10" id="KW-0472">Membrane</keyword>
<accession>I2H6H4</accession>
<keyword evidence="7 10" id="KW-0256">Endoplasmic reticulum</keyword>
<dbReference type="UniPathway" id="UPA00378"/>
<keyword evidence="4 10" id="KW-0328">Glycosyltransferase</keyword>
<feature type="chain" id="PRO_5003660225" description="Mannosyltransferase" evidence="11">
    <location>
        <begin position="26"/>
        <end position="592"/>
    </location>
</feature>
<evidence type="ECO:0000256" key="2">
    <source>
        <dbReference type="ARBA" id="ARBA00004922"/>
    </source>
</evidence>
<feature type="transmembrane region" description="Helical" evidence="10">
    <location>
        <begin position="178"/>
        <end position="200"/>
    </location>
</feature>
<dbReference type="PANTHER" id="PTHR22760:SF2">
    <property type="entry name" value="ALPHA-1,2-MANNOSYLTRANSFERASE ALG9"/>
    <property type="match status" value="1"/>
</dbReference>
<dbReference type="InterPro" id="IPR005599">
    <property type="entry name" value="GPI_mannosylTrfase"/>
</dbReference>
<evidence type="ECO:0000256" key="7">
    <source>
        <dbReference type="ARBA" id="ARBA00022824"/>
    </source>
</evidence>
<organism evidence="12 13">
    <name type="scientific">Henningerozyma blattae (strain ATCC 34711 / CBS 6284 / DSM 70876 / NBRC 10599 / NRRL Y-10934 / UCD 77-7)</name>
    <name type="common">Yeast</name>
    <name type="synonym">Tetrapisispora blattae</name>
    <dbReference type="NCBI Taxonomy" id="1071380"/>
    <lineage>
        <taxon>Eukaryota</taxon>
        <taxon>Fungi</taxon>
        <taxon>Dikarya</taxon>
        <taxon>Ascomycota</taxon>
        <taxon>Saccharomycotina</taxon>
        <taxon>Saccharomycetes</taxon>
        <taxon>Saccharomycetales</taxon>
        <taxon>Saccharomycetaceae</taxon>
        <taxon>Henningerozyma</taxon>
    </lineage>
</organism>
<dbReference type="Proteomes" id="UP000002866">
    <property type="component" value="Chromosome 7"/>
</dbReference>
<evidence type="ECO:0000256" key="8">
    <source>
        <dbReference type="ARBA" id="ARBA00022989"/>
    </source>
</evidence>
<dbReference type="FunCoup" id="I2H6H4">
    <property type="interactions" value="999"/>
</dbReference>
<dbReference type="EC" id="2.4.1.-" evidence="10"/>
<dbReference type="AlphaFoldDB" id="I2H6H4"/>
<dbReference type="KEGG" id="tbl:TBLA_0G00270"/>
<dbReference type="GO" id="GO:0052926">
    <property type="term" value="F:dol-P-Man:Man(6)GlcNAc(2)-PP-Dol alpha-1,2-mannosyltransferase activity"/>
    <property type="evidence" value="ECO:0007669"/>
    <property type="project" value="EnsemblFungi"/>
</dbReference>
<evidence type="ECO:0000256" key="3">
    <source>
        <dbReference type="ARBA" id="ARBA00007063"/>
    </source>
</evidence>
<feature type="transmembrane region" description="Helical" evidence="10">
    <location>
        <begin position="265"/>
        <end position="286"/>
    </location>
</feature>
<dbReference type="STRING" id="1071380.I2H6H4"/>
<feature type="transmembrane region" description="Helical" evidence="10">
    <location>
        <begin position="293"/>
        <end position="309"/>
    </location>
</feature>
<evidence type="ECO:0000313" key="13">
    <source>
        <dbReference type="Proteomes" id="UP000002866"/>
    </source>
</evidence>
<feature type="transmembrane region" description="Helical" evidence="10">
    <location>
        <begin position="140"/>
        <end position="158"/>
    </location>
</feature>
<keyword evidence="11" id="KW-0732">Signal</keyword>
<sequence length="592" mass="69092">MSKGVTITLLLLLATSRLFFQPLYSLISDCDETFNYWEPLNLLVNGFGKQTWEYSPEYAIRSWAFLSPFAFILKPFNWIFPQLDNVWSFYLVRFTLGLVSFIWEYLLHLEIATSLSPTSANIWLLFQVFNPGWFHASVELLPSSVAMLLYLISIKYAINYLSRDNYSSFLKSLGTNFLAGLLGWPFVLIQSLPLCLHYFFNHNIMWTLRTAFDSTVLFITVAIPIISFDSILYGKFAPVSWNILFYNVLNASDESGPNIFGVEPWYYYIQNIILNFPLPMILFSLIGLINWKLWPLWLTLISWVLIFIAQPHKEERFLYPIYPLITLSATVGFHKLTILFNCKNHHNNKNRFLKLIFTFVSSLFIILQSISRIVALILNYTAPLSVYFQLSTTEINPTNIIQNVCTGREWYHYPTSFFLPDNMRLKFIKSGFNGLLPGDFIENTSIVNQIRTIPQNMNNMNLFESDKIIPVEHCNYFIDIMQPIDINQDSMDPFDLQENTDWKTIKCSKFIDVDNSKILGRTFYLPQCITNIFDKFLPENKYWKKIYGTKYFNYCLFEKIEGQSISDSSLIESLTSKINENEAQEININDEL</sequence>
<feature type="transmembrane region" description="Helical" evidence="10">
    <location>
        <begin position="321"/>
        <end position="340"/>
    </location>
</feature>